<sequence length="538" mass="62775">MLYIDGISLNKIAKELREELLNKKIGKIVQTSSLAITLSFGKTNFVVSAFPNLSLAYISEKKEDNFLEENTGFCLNLRKHLLGSTLLDVEEINFDRILVFHFSKLNELGVVNHYKLYFEPMGKHSNIILTDKNNKIIDLIKRFSLEENSLRFLFPGVEYSLPILEKKISPMDLTEKDFYEYKNDGTLISKVNGIGKYLLNNLDSYENFRKILNDTISPKIFYKDKELILGTVLNIEPKNYTKVINFETSQEMINYYLENKNLSNSYKLLKDKLIAITKKNIKKIERTIKTIEKEIEDRENYDRYRELGDILAASLYSLKKGMDKVDLYDFYKDEMCTISLDPLLTPQSNLEKIYKKYNKTKKGLEYSLERVVEFKNNLDYFKGLELFIESSENLENLKIIEEELISQKFIKLPKTNKKKQKKQIKEYNYGKDEIDGYTIYFGRNNLENDNLTMKIAHREEYWFHAKDVPGSHIILKSETLPKDETLIKIATLAGKMSRSNPGDKVTIDYTKKKYINKPKGAKPGFVTYNIFDSIIVTI</sequence>
<evidence type="ECO:0000313" key="3">
    <source>
        <dbReference type="EMBL" id="SJZ42861.1"/>
    </source>
</evidence>
<dbReference type="GO" id="GO:0072344">
    <property type="term" value="P:rescue of stalled ribosome"/>
    <property type="evidence" value="ECO:0007669"/>
    <property type="project" value="TreeGrafter"/>
</dbReference>
<evidence type="ECO:0000259" key="2">
    <source>
        <dbReference type="Pfam" id="PF05670"/>
    </source>
</evidence>
<dbReference type="Gene3D" id="2.30.310.10">
    <property type="entry name" value="ibrinogen binding protein from staphylococcus aureus domain"/>
    <property type="match status" value="1"/>
</dbReference>
<dbReference type="OrthoDB" id="9766163at2"/>
<organism evidence="3 4">
    <name type="scientific">Cetobacterium ceti</name>
    <dbReference type="NCBI Taxonomy" id="180163"/>
    <lineage>
        <taxon>Bacteria</taxon>
        <taxon>Fusobacteriati</taxon>
        <taxon>Fusobacteriota</taxon>
        <taxon>Fusobacteriia</taxon>
        <taxon>Fusobacteriales</taxon>
        <taxon>Fusobacteriaceae</taxon>
        <taxon>Cetobacterium</taxon>
    </lineage>
</organism>
<evidence type="ECO:0000313" key="4">
    <source>
        <dbReference type="Proteomes" id="UP000191153"/>
    </source>
</evidence>
<dbReference type="Pfam" id="PF05833">
    <property type="entry name" value="NFACT_N"/>
    <property type="match status" value="1"/>
</dbReference>
<proteinExistence type="predicted"/>
<gene>
    <name evidence="3" type="ORF">SAMN02745174_00471</name>
</gene>
<dbReference type="PANTHER" id="PTHR15239">
    <property type="entry name" value="NUCLEAR EXPORT MEDIATOR FACTOR NEMF"/>
    <property type="match status" value="1"/>
</dbReference>
<keyword evidence="4" id="KW-1185">Reference proteome</keyword>
<keyword evidence="1" id="KW-0175">Coiled coil</keyword>
<dbReference type="EMBL" id="FUWX01000005">
    <property type="protein sequence ID" value="SJZ42861.1"/>
    <property type="molecule type" value="Genomic_DNA"/>
</dbReference>
<dbReference type="AlphaFoldDB" id="A0A1T4KKE0"/>
<accession>A0A1T4KKE0</accession>
<name>A0A1T4KKE0_9FUSO</name>
<dbReference type="PANTHER" id="PTHR15239:SF6">
    <property type="entry name" value="RIBOSOME QUALITY CONTROL COMPLEX SUBUNIT NEMF"/>
    <property type="match status" value="1"/>
</dbReference>
<dbReference type="InterPro" id="IPR051608">
    <property type="entry name" value="RQC_Subunit_NEMF"/>
</dbReference>
<dbReference type="Proteomes" id="UP000191153">
    <property type="component" value="Unassembled WGS sequence"/>
</dbReference>
<dbReference type="GO" id="GO:0043023">
    <property type="term" value="F:ribosomal large subunit binding"/>
    <property type="evidence" value="ECO:0007669"/>
    <property type="project" value="TreeGrafter"/>
</dbReference>
<dbReference type="Pfam" id="PF05670">
    <property type="entry name" value="NFACT-R_1"/>
    <property type="match status" value="1"/>
</dbReference>
<protein>
    <submittedName>
        <fullName evidence="3">Predicted component of the ribosome quality control (RQC) complex, YloA/Tae2 family, contains fibronectin-binding (FbpA) and DUF814 domains</fullName>
    </submittedName>
</protein>
<reference evidence="3 4" key="1">
    <citation type="submission" date="2017-02" db="EMBL/GenBank/DDBJ databases">
        <authorList>
            <person name="Peterson S.W."/>
        </authorList>
    </citation>
    <scope>NUCLEOTIDE SEQUENCE [LARGE SCALE GENOMIC DNA]</scope>
    <source>
        <strain evidence="3 4">ATCC 700028</strain>
    </source>
</reference>
<dbReference type="RefSeq" id="WP_078693009.1">
    <property type="nucleotide sequence ID" value="NZ_FUWX01000005.1"/>
</dbReference>
<dbReference type="STRING" id="180163.SAMN02745174_00471"/>
<feature type="coiled-coil region" evidence="1">
    <location>
        <begin position="274"/>
        <end position="301"/>
    </location>
</feature>
<dbReference type="GO" id="GO:1990112">
    <property type="term" value="C:RQC complex"/>
    <property type="evidence" value="ECO:0007669"/>
    <property type="project" value="TreeGrafter"/>
</dbReference>
<feature type="domain" description="NFACT RNA-binding" evidence="2">
    <location>
        <begin position="433"/>
        <end position="519"/>
    </location>
</feature>
<dbReference type="InterPro" id="IPR008532">
    <property type="entry name" value="NFACT_RNA-bd"/>
</dbReference>
<evidence type="ECO:0000256" key="1">
    <source>
        <dbReference type="SAM" id="Coils"/>
    </source>
</evidence>
<dbReference type="GO" id="GO:0000049">
    <property type="term" value="F:tRNA binding"/>
    <property type="evidence" value="ECO:0007669"/>
    <property type="project" value="TreeGrafter"/>
</dbReference>